<evidence type="ECO:0000313" key="16">
    <source>
        <dbReference type="EMBL" id="KZT68699.1"/>
    </source>
</evidence>
<dbReference type="GO" id="GO:0020037">
    <property type="term" value="F:heme binding"/>
    <property type="evidence" value="ECO:0007669"/>
    <property type="project" value="InterPro"/>
</dbReference>
<evidence type="ECO:0000256" key="2">
    <source>
        <dbReference type="ARBA" id="ARBA00004370"/>
    </source>
</evidence>
<accession>A0A165PWA0</accession>
<dbReference type="GO" id="GO:0016705">
    <property type="term" value="F:oxidoreductase activity, acting on paired donors, with incorporation or reduction of molecular oxygen"/>
    <property type="evidence" value="ECO:0007669"/>
    <property type="project" value="InterPro"/>
</dbReference>
<dbReference type="CDD" id="cd11065">
    <property type="entry name" value="CYP64-like"/>
    <property type="match status" value="1"/>
</dbReference>
<evidence type="ECO:0000256" key="6">
    <source>
        <dbReference type="ARBA" id="ARBA00022692"/>
    </source>
</evidence>
<evidence type="ECO:0000256" key="15">
    <source>
        <dbReference type="SAM" id="Phobius"/>
    </source>
</evidence>
<dbReference type="STRING" id="1314783.A0A165PWA0"/>
<dbReference type="PANTHER" id="PTHR46300:SF1">
    <property type="entry name" value="P450, PUTATIVE (EUROFUNG)-RELATED"/>
    <property type="match status" value="1"/>
</dbReference>
<evidence type="ECO:0000256" key="1">
    <source>
        <dbReference type="ARBA" id="ARBA00001971"/>
    </source>
</evidence>
<feature type="binding site" description="axial binding residue" evidence="13">
    <location>
        <position position="430"/>
    </location>
    <ligand>
        <name>heme</name>
        <dbReference type="ChEBI" id="CHEBI:30413"/>
    </ligand>
    <ligandPart>
        <name>Fe</name>
        <dbReference type="ChEBI" id="CHEBI:18248"/>
    </ligandPart>
</feature>
<evidence type="ECO:0000256" key="4">
    <source>
        <dbReference type="ARBA" id="ARBA00010617"/>
    </source>
</evidence>
<dbReference type="Proteomes" id="UP000076727">
    <property type="component" value="Unassembled WGS sequence"/>
</dbReference>
<feature type="transmembrane region" description="Helical" evidence="15">
    <location>
        <begin position="6"/>
        <end position="23"/>
    </location>
</feature>
<organism evidence="16 17">
    <name type="scientific">Daedalea quercina L-15889</name>
    <dbReference type="NCBI Taxonomy" id="1314783"/>
    <lineage>
        <taxon>Eukaryota</taxon>
        <taxon>Fungi</taxon>
        <taxon>Dikarya</taxon>
        <taxon>Basidiomycota</taxon>
        <taxon>Agaricomycotina</taxon>
        <taxon>Agaricomycetes</taxon>
        <taxon>Polyporales</taxon>
        <taxon>Fomitopsis</taxon>
    </lineage>
</organism>
<gene>
    <name evidence="16" type="ORF">DAEQUDRAFT_727580</name>
</gene>
<keyword evidence="11 14" id="KW-0503">Monooxygenase</keyword>
<protein>
    <submittedName>
        <fullName evidence="16">Cytochrome P450</fullName>
    </submittedName>
</protein>
<keyword evidence="6 15" id="KW-0812">Transmembrane</keyword>
<dbReference type="InterPro" id="IPR017972">
    <property type="entry name" value="Cyt_P450_CS"/>
</dbReference>
<dbReference type="PRINTS" id="PR00385">
    <property type="entry name" value="P450"/>
</dbReference>
<evidence type="ECO:0000256" key="11">
    <source>
        <dbReference type="ARBA" id="ARBA00023033"/>
    </source>
</evidence>
<keyword evidence="10 13" id="KW-0408">Iron</keyword>
<name>A0A165PWA0_9APHY</name>
<keyword evidence="17" id="KW-1185">Reference proteome</keyword>
<comment type="pathway">
    <text evidence="3">Secondary metabolite biosynthesis.</text>
</comment>
<dbReference type="OrthoDB" id="2789670at2759"/>
<dbReference type="PANTHER" id="PTHR46300">
    <property type="entry name" value="P450, PUTATIVE (EUROFUNG)-RELATED-RELATED"/>
    <property type="match status" value="1"/>
</dbReference>
<keyword evidence="9 14" id="KW-0560">Oxidoreductase</keyword>
<dbReference type="EMBL" id="KV429064">
    <property type="protein sequence ID" value="KZT68699.1"/>
    <property type="molecule type" value="Genomic_DNA"/>
</dbReference>
<keyword evidence="8 15" id="KW-1133">Transmembrane helix</keyword>
<sequence>MLREVAVLSVVGLLSVLFYTYVLEPLRLQRKASLPPGPPGHWLFGNALPGAYAYRYYANMVNEYGPVVTFRYGRRTVCVVGRYQAAVDILIKHSAETMDRPRAVAAHEILSGSMRVVLTGEGDRIKRMRRALHAFLQPKVAETYKPMQLENAKTYVLDCLRAPGEHMEHARTYAASVVISMTYGKTTPTKYADPEVETINRCLRRLGAALRPGAHLMDTYPILRYIPHLTSQLRKYHKEEISFFRSQIDEVKSQMERDEAHSCFTAHILREQKGLQLSDDEVAYLAGAMFGAGSDTTASSLSIVAMAAALFPEAQAKVQAQLDQVVGRDKAPTFDDEADLPEVTAFFLEASRWRPVAAGGFAHRATKDVIWKNYVIPAGTEIVGHHLAIARDPEVYPNPEMFNPQRWLNADGRLRDDLKFFTFGFGRRVCVGQHVADNSLFINTALTLWAFNITEDPSHPIDPDAFTDEALIFPQPFSVHFVPRIDGLVELLKEGTD</sequence>
<evidence type="ECO:0000256" key="10">
    <source>
        <dbReference type="ARBA" id="ARBA00023004"/>
    </source>
</evidence>
<dbReference type="PROSITE" id="PS00086">
    <property type="entry name" value="CYTOCHROME_P450"/>
    <property type="match status" value="1"/>
</dbReference>
<reference evidence="16 17" key="1">
    <citation type="journal article" date="2016" name="Mol. Biol. Evol.">
        <title>Comparative Genomics of Early-Diverging Mushroom-Forming Fungi Provides Insights into the Origins of Lignocellulose Decay Capabilities.</title>
        <authorList>
            <person name="Nagy L.G."/>
            <person name="Riley R."/>
            <person name="Tritt A."/>
            <person name="Adam C."/>
            <person name="Daum C."/>
            <person name="Floudas D."/>
            <person name="Sun H."/>
            <person name="Yadav J.S."/>
            <person name="Pangilinan J."/>
            <person name="Larsson K.H."/>
            <person name="Matsuura K."/>
            <person name="Barry K."/>
            <person name="Labutti K."/>
            <person name="Kuo R."/>
            <person name="Ohm R.A."/>
            <person name="Bhattacharya S.S."/>
            <person name="Shirouzu T."/>
            <person name="Yoshinaga Y."/>
            <person name="Martin F.M."/>
            <person name="Grigoriev I.V."/>
            <person name="Hibbett D.S."/>
        </authorList>
    </citation>
    <scope>NUCLEOTIDE SEQUENCE [LARGE SCALE GENOMIC DNA]</scope>
    <source>
        <strain evidence="16 17">L-15889</strain>
    </source>
</reference>
<dbReference type="AlphaFoldDB" id="A0A165PWA0"/>
<evidence type="ECO:0000256" key="9">
    <source>
        <dbReference type="ARBA" id="ARBA00023002"/>
    </source>
</evidence>
<comment type="cofactor">
    <cofactor evidence="1 13">
        <name>heme</name>
        <dbReference type="ChEBI" id="CHEBI:30413"/>
    </cofactor>
</comment>
<dbReference type="InterPro" id="IPR002401">
    <property type="entry name" value="Cyt_P450_E_grp-I"/>
</dbReference>
<evidence type="ECO:0000256" key="8">
    <source>
        <dbReference type="ARBA" id="ARBA00022989"/>
    </source>
</evidence>
<keyword evidence="7 13" id="KW-0479">Metal-binding</keyword>
<evidence type="ECO:0000256" key="12">
    <source>
        <dbReference type="ARBA" id="ARBA00023136"/>
    </source>
</evidence>
<evidence type="ECO:0000313" key="17">
    <source>
        <dbReference type="Proteomes" id="UP000076727"/>
    </source>
</evidence>
<keyword evidence="12 15" id="KW-0472">Membrane</keyword>
<comment type="subcellular location">
    <subcellularLocation>
        <location evidence="2">Membrane</location>
    </subcellularLocation>
</comment>
<dbReference type="GO" id="GO:0016020">
    <property type="term" value="C:membrane"/>
    <property type="evidence" value="ECO:0007669"/>
    <property type="project" value="UniProtKB-SubCell"/>
</dbReference>
<evidence type="ECO:0000256" key="14">
    <source>
        <dbReference type="RuleBase" id="RU000461"/>
    </source>
</evidence>
<dbReference type="Gene3D" id="1.10.630.10">
    <property type="entry name" value="Cytochrome P450"/>
    <property type="match status" value="1"/>
</dbReference>
<dbReference type="InterPro" id="IPR001128">
    <property type="entry name" value="Cyt_P450"/>
</dbReference>
<proteinExistence type="inferred from homology"/>
<dbReference type="SUPFAM" id="SSF48264">
    <property type="entry name" value="Cytochrome P450"/>
    <property type="match status" value="1"/>
</dbReference>
<dbReference type="InterPro" id="IPR036396">
    <property type="entry name" value="Cyt_P450_sf"/>
</dbReference>
<dbReference type="GO" id="GO:0005506">
    <property type="term" value="F:iron ion binding"/>
    <property type="evidence" value="ECO:0007669"/>
    <property type="project" value="InterPro"/>
</dbReference>
<keyword evidence="5 13" id="KW-0349">Heme</keyword>
<evidence type="ECO:0000256" key="3">
    <source>
        <dbReference type="ARBA" id="ARBA00005179"/>
    </source>
</evidence>
<evidence type="ECO:0000256" key="13">
    <source>
        <dbReference type="PIRSR" id="PIRSR602401-1"/>
    </source>
</evidence>
<comment type="similarity">
    <text evidence="4 14">Belongs to the cytochrome P450 family.</text>
</comment>
<evidence type="ECO:0000256" key="7">
    <source>
        <dbReference type="ARBA" id="ARBA00022723"/>
    </source>
</evidence>
<evidence type="ECO:0000256" key="5">
    <source>
        <dbReference type="ARBA" id="ARBA00022617"/>
    </source>
</evidence>
<dbReference type="InterPro" id="IPR050364">
    <property type="entry name" value="Cytochrome_P450_fung"/>
</dbReference>
<dbReference type="Pfam" id="PF00067">
    <property type="entry name" value="p450"/>
    <property type="match status" value="1"/>
</dbReference>
<dbReference type="GO" id="GO:0004497">
    <property type="term" value="F:monooxygenase activity"/>
    <property type="evidence" value="ECO:0007669"/>
    <property type="project" value="UniProtKB-KW"/>
</dbReference>
<dbReference type="PRINTS" id="PR00463">
    <property type="entry name" value="EP450I"/>
</dbReference>